<dbReference type="GO" id="GO:0016787">
    <property type="term" value="F:hydrolase activity"/>
    <property type="evidence" value="ECO:0007669"/>
    <property type="project" value="UniProtKB-KW"/>
</dbReference>
<dbReference type="Proteomes" id="UP001497497">
    <property type="component" value="Unassembled WGS sequence"/>
</dbReference>
<dbReference type="InterPro" id="IPR050496">
    <property type="entry name" value="SNF2_RAD54_helicase_repair"/>
</dbReference>
<dbReference type="PROSITE" id="PS51194">
    <property type="entry name" value="HELICASE_CTER"/>
    <property type="match status" value="1"/>
</dbReference>
<dbReference type="CDD" id="cd18793">
    <property type="entry name" value="SF2_C_SNF"/>
    <property type="match status" value="1"/>
</dbReference>
<feature type="domain" description="Helicase C-terminal" evidence="6">
    <location>
        <begin position="447"/>
        <end position="598"/>
    </location>
</feature>
<dbReference type="PROSITE" id="PS51192">
    <property type="entry name" value="HELICASE_ATP_BIND_1"/>
    <property type="match status" value="1"/>
</dbReference>
<dbReference type="FunFam" id="3.40.50.10810:FF:000019">
    <property type="entry name" value="DNA excision repair protein ERCC-6-like 2 isoform X1"/>
    <property type="match status" value="1"/>
</dbReference>
<evidence type="ECO:0008006" key="9">
    <source>
        <dbReference type="Google" id="ProtNLM"/>
    </source>
</evidence>
<keyword evidence="3" id="KW-0539">Nucleus</keyword>
<dbReference type="Gene3D" id="3.40.50.10810">
    <property type="entry name" value="Tandem AAA-ATPase domain"/>
    <property type="match status" value="1"/>
</dbReference>
<dbReference type="AlphaFoldDB" id="A0AAV2HQ26"/>
<keyword evidence="8" id="KW-1185">Reference proteome</keyword>
<dbReference type="Pfam" id="PF00271">
    <property type="entry name" value="Helicase_C"/>
    <property type="match status" value="1"/>
</dbReference>
<dbReference type="InterPro" id="IPR000330">
    <property type="entry name" value="SNF2_N"/>
</dbReference>
<dbReference type="PANTHER" id="PTHR45629:SF7">
    <property type="entry name" value="DNA EXCISION REPAIR PROTEIN ERCC-6-RELATED"/>
    <property type="match status" value="1"/>
</dbReference>
<comment type="subcellular location">
    <subcellularLocation>
        <location evidence="1">Nucleus</location>
    </subcellularLocation>
</comment>
<dbReference type="InterPro" id="IPR001650">
    <property type="entry name" value="Helicase_C-like"/>
</dbReference>
<evidence type="ECO:0000259" key="6">
    <source>
        <dbReference type="PROSITE" id="PS51194"/>
    </source>
</evidence>
<dbReference type="SUPFAM" id="SSF52540">
    <property type="entry name" value="P-loop containing nucleoside triphosphate hydrolases"/>
    <property type="match status" value="2"/>
</dbReference>
<evidence type="ECO:0000256" key="1">
    <source>
        <dbReference type="ARBA" id="ARBA00004123"/>
    </source>
</evidence>
<proteinExistence type="predicted"/>
<keyword evidence="2" id="KW-0378">Hydrolase</keyword>
<organism evidence="7 8">
    <name type="scientific">Lymnaea stagnalis</name>
    <name type="common">Great pond snail</name>
    <name type="synonym">Helix stagnalis</name>
    <dbReference type="NCBI Taxonomy" id="6523"/>
    <lineage>
        <taxon>Eukaryota</taxon>
        <taxon>Metazoa</taxon>
        <taxon>Spiralia</taxon>
        <taxon>Lophotrochozoa</taxon>
        <taxon>Mollusca</taxon>
        <taxon>Gastropoda</taxon>
        <taxon>Heterobranchia</taxon>
        <taxon>Euthyneura</taxon>
        <taxon>Panpulmonata</taxon>
        <taxon>Hygrophila</taxon>
        <taxon>Lymnaeoidea</taxon>
        <taxon>Lymnaeidae</taxon>
        <taxon>Lymnaea</taxon>
    </lineage>
</organism>
<feature type="domain" description="Helicase ATP-binding" evidence="5">
    <location>
        <begin position="68"/>
        <end position="256"/>
    </location>
</feature>
<dbReference type="PANTHER" id="PTHR45629">
    <property type="entry name" value="SNF2/RAD54 FAMILY MEMBER"/>
    <property type="match status" value="1"/>
</dbReference>
<gene>
    <name evidence="7" type="ORF">GSLYS_00008391001</name>
</gene>
<dbReference type="SMART" id="SM00487">
    <property type="entry name" value="DEXDc"/>
    <property type="match status" value="1"/>
</dbReference>
<dbReference type="GO" id="GO:0005634">
    <property type="term" value="C:nucleus"/>
    <property type="evidence" value="ECO:0007669"/>
    <property type="project" value="UniProtKB-SubCell"/>
</dbReference>
<dbReference type="Gene3D" id="3.40.50.300">
    <property type="entry name" value="P-loop containing nucleotide triphosphate hydrolases"/>
    <property type="match status" value="1"/>
</dbReference>
<evidence type="ECO:0000256" key="4">
    <source>
        <dbReference type="SAM" id="MobiDB-lite"/>
    </source>
</evidence>
<evidence type="ECO:0000259" key="5">
    <source>
        <dbReference type="PROSITE" id="PS51192"/>
    </source>
</evidence>
<evidence type="ECO:0000256" key="2">
    <source>
        <dbReference type="ARBA" id="ARBA00022801"/>
    </source>
</evidence>
<sequence length="1112" mass="126150">MDIAKFKLWEELWLKDTESEKPKFSIPPIGAKVNFQLTKDGSQPPVIVPATINQYLRDYQREGIEFLYDHYSNNTGAILGDDMGLGKTVQVIGLLSALLGKQGNKLDTLHAVPKFIRQLSREFPASPSRRACKPFLIIGPTAVMFKWLDEIDTWGYFTASKFHGADKDGCLADLKKGKLEIIVTTFETFRDHVDRLNEVEWEAVIVDEVHKIKGLKAQITQSLRRINTPRRFGLTGTALQNSLTDLFSILDWAKPGVLGSLKKFEKDFMDVIEMGQRHDATKRELAQARKQKDKFAEMRKKNLLRRTKALIADQLPKKEDLVVLCKLTDLQISVYKAILSHPDMELVLHSEDPCGCDSGKQRSSCCYKVAPNGMKVQALVFSYMHLMLKAANHIALLLPDDKMSEKQATMTRLVCEVAFKEHPQFVEQTQLAAFRTLSDPKYCGKMKILAGLLSVFASSHDKVLVFSYSSRLLDIIEQYVISQGHEYRKIDGKVNSLRRRDIVIEFNKDNNIFMCLISTKAGGLGLNMTAANRVVIFDPNWNPSHDMQAEDRAYRLGQTRNVQVFRLVSAGTIEENIYLRQIYKQQLDEVAVGTGNARRYFFGKQGDRENQGELFGVKNIFTLRTGESSLTLDVLKRNENIEKSLAGYDITKYVPPMVANSSEVDISSSDDDRIPEEDADNDEESFMRNLFGADMEGVLCTVANEKVVGSSRAEDHMTHCAMEDVFENHINSQAPALRCEPYTQSYKRETSKRKMTLKGKGRKKVSLLDHNTKQAVQVGCYRVLVGQTPAAIQRQQWAELCKFKSSDDLNLARTLLPLKVEGRLELLKEFYSQQHPQLSETVTKICTMKTVQCQNLNTNRKILLAAKKEQPANEEDISSSSKYDKFFKVKRTSKNYKTSNLSMASDCLNSVIGIPLEKEFHEVDSQVFIPTTASQSQQYRDVSSSGKSHCKTRQGSKVLDSEKVYEHFDFIDSININKEEKCGASSDNIQTLRYMDPTSCPLKETDKDMFSLMHGMGNKTSNAYSMETKINNIKMSLCSEFKNPKKVTDLHTNQKSCETNQNTSSKELKLKHSLRNYACILDDIFESSDREPQSNPMEGGKFEINENKYDLQ</sequence>
<accession>A0AAV2HQ26</accession>
<evidence type="ECO:0000256" key="3">
    <source>
        <dbReference type="ARBA" id="ARBA00023242"/>
    </source>
</evidence>
<dbReference type="EMBL" id="CAXITT010000171">
    <property type="protein sequence ID" value="CAL1534431.1"/>
    <property type="molecule type" value="Genomic_DNA"/>
</dbReference>
<dbReference type="InterPro" id="IPR049730">
    <property type="entry name" value="SNF2/RAD54-like_C"/>
</dbReference>
<dbReference type="InterPro" id="IPR014001">
    <property type="entry name" value="Helicase_ATP-bd"/>
</dbReference>
<evidence type="ECO:0000313" key="8">
    <source>
        <dbReference type="Proteomes" id="UP001497497"/>
    </source>
</evidence>
<feature type="region of interest" description="Disordered" evidence="4">
    <location>
        <begin position="1088"/>
        <end position="1112"/>
    </location>
</feature>
<reference evidence="7 8" key="1">
    <citation type="submission" date="2024-04" db="EMBL/GenBank/DDBJ databases">
        <authorList>
            <consortium name="Genoscope - CEA"/>
            <person name="William W."/>
        </authorList>
    </citation>
    <scope>NUCLEOTIDE SEQUENCE [LARGE SCALE GENOMIC DNA]</scope>
</reference>
<dbReference type="InterPro" id="IPR027417">
    <property type="entry name" value="P-loop_NTPase"/>
</dbReference>
<dbReference type="GO" id="GO:0005524">
    <property type="term" value="F:ATP binding"/>
    <property type="evidence" value="ECO:0007669"/>
    <property type="project" value="InterPro"/>
</dbReference>
<comment type="caution">
    <text evidence="7">The sequence shown here is derived from an EMBL/GenBank/DDBJ whole genome shotgun (WGS) entry which is preliminary data.</text>
</comment>
<dbReference type="Pfam" id="PF00176">
    <property type="entry name" value="SNF2-rel_dom"/>
    <property type="match status" value="1"/>
</dbReference>
<feature type="compositionally biased region" description="Basic and acidic residues" evidence="4">
    <location>
        <begin position="1100"/>
        <end position="1112"/>
    </location>
</feature>
<dbReference type="InterPro" id="IPR038718">
    <property type="entry name" value="SNF2-like_sf"/>
</dbReference>
<dbReference type="SMART" id="SM00490">
    <property type="entry name" value="HELICc"/>
    <property type="match status" value="1"/>
</dbReference>
<evidence type="ECO:0000313" key="7">
    <source>
        <dbReference type="EMBL" id="CAL1534431.1"/>
    </source>
</evidence>
<protein>
    <recommendedName>
        <fullName evidence="9">DNA excision repair protein ERCC-6-like 2</fullName>
    </recommendedName>
</protein>
<name>A0AAV2HQ26_LYMST</name>